<evidence type="ECO:0000313" key="3">
    <source>
        <dbReference type="Proteomes" id="UP000016587"/>
    </source>
</evidence>
<dbReference type="AlphaFoldDB" id="T2G918"/>
<dbReference type="Pfam" id="PF13177">
    <property type="entry name" value="DNA_pol3_delta2"/>
    <property type="match status" value="1"/>
</dbReference>
<dbReference type="STRING" id="1121448.DGI_1214"/>
<dbReference type="InterPro" id="IPR027417">
    <property type="entry name" value="P-loop_NTPase"/>
</dbReference>
<gene>
    <name evidence="2" type="ORF">DGI_1214</name>
</gene>
<dbReference type="PATRIC" id="fig|1121448.10.peg.1206"/>
<reference evidence="3" key="2">
    <citation type="submission" date="2013-07" db="EMBL/GenBank/DDBJ databases">
        <authorList>
            <person name="Morais-Silva F.O."/>
            <person name="Rezende A.M."/>
            <person name="Pimentel C."/>
            <person name="Resende D.M."/>
            <person name="Santos C.I."/>
            <person name="Clemente C."/>
            <person name="de Oliveira L.M."/>
            <person name="da Silva S.M."/>
            <person name="Costa D.A."/>
            <person name="Varela-Raposo A."/>
            <person name="Horacio E.C.A."/>
            <person name="Matos M."/>
            <person name="Flores O."/>
            <person name="Ruiz J.C."/>
            <person name="Rodrigues-Pousada C."/>
        </authorList>
    </citation>
    <scope>NUCLEOTIDE SEQUENCE [LARGE SCALE GENOMIC DNA]</scope>
    <source>
        <strain evidence="3">ATCC 19364 / DSM 1382 / NCIMB 9332 / VKM B-1759</strain>
    </source>
</reference>
<proteinExistence type="predicted"/>
<dbReference type="EMBL" id="CP006585">
    <property type="protein sequence ID" value="AGW13070.1"/>
    <property type="molecule type" value="Genomic_DNA"/>
</dbReference>
<dbReference type="eggNOG" id="COG0470">
    <property type="taxonomic scope" value="Bacteria"/>
</dbReference>
<dbReference type="KEGG" id="dgg:DGI_1214"/>
<sequence>MAAPRASSRSAASAKGQDAPFDELRLPAPELLMARARDPRQARLRTYLERLATDPPQVLLLEGGDAVSRLAMGLWWTALHHCTGPDTARAAVHTPPQPASLLPGLLPPAPTGPTVPAGSGAAERPCLDCSDCRQIFTGVHHALHVLDGAGDLIRIDQVREIIQKLPEKPRHGRLRCILLHEAHNCKAETANTLLKSLEDPRPGNSFLLLAPQRERLLPTLVSRSLVLSLAWPDPHQQPQHFKEDTTLQQAVETWTTRLDSLVADGRGWFGASLAKDALDKPTAQALVLELQRRLVQALLGEPQGCLGRLDPESLQRLHLVLDEAHASLEYNVTPALVLDWVATRIYLAAKRPQAMATS</sequence>
<accession>T2G918</accession>
<dbReference type="Proteomes" id="UP000016587">
    <property type="component" value="Chromosome"/>
</dbReference>
<dbReference type="RefSeq" id="WP_021759853.1">
    <property type="nucleotide sequence ID" value="NC_022444.1"/>
</dbReference>
<dbReference type="Gene3D" id="3.40.50.300">
    <property type="entry name" value="P-loop containing nucleotide triphosphate hydrolases"/>
    <property type="match status" value="1"/>
</dbReference>
<reference evidence="2 3" key="1">
    <citation type="journal article" date="2013" name="J. Bacteriol.">
        <title>Roles of HynAB and Ech, the only two hydrogenases found in the model sulfate reducer Desulfovibrio gigas.</title>
        <authorList>
            <person name="Morais-Silva F.O."/>
            <person name="Santos C.I."/>
            <person name="Rodrigues R."/>
            <person name="Pereira I.A."/>
            <person name="Rodrigues-Pousada C."/>
        </authorList>
    </citation>
    <scope>NUCLEOTIDE SEQUENCE [LARGE SCALE GENOMIC DNA]</scope>
    <source>
        <strain evidence="3">ATCC 19364 / DSM 1382 / NCIMB 9332 / VKM B-1759</strain>
    </source>
</reference>
<evidence type="ECO:0000313" key="2">
    <source>
        <dbReference type="EMBL" id="AGW13070.1"/>
    </source>
</evidence>
<protein>
    <submittedName>
        <fullName evidence="2">Putative DNA polymerase III subunit delta</fullName>
    </submittedName>
</protein>
<dbReference type="SUPFAM" id="SSF52540">
    <property type="entry name" value="P-loop containing nucleoside triphosphate hydrolases"/>
    <property type="match status" value="1"/>
</dbReference>
<evidence type="ECO:0000256" key="1">
    <source>
        <dbReference type="SAM" id="MobiDB-lite"/>
    </source>
</evidence>
<name>T2G918_MEGG1</name>
<feature type="region of interest" description="Disordered" evidence="1">
    <location>
        <begin position="1"/>
        <end position="23"/>
    </location>
</feature>
<dbReference type="HOGENOM" id="CLU_066187_0_0_7"/>
<feature type="compositionally biased region" description="Low complexity" evidence="1">
    <location>
        <begin position="1"/>
        <end position="14"/>
    </location>
</feature>
<keyword evidence="3" id="KW-1185">Reference proteome</keyword>
<organism evidence="2 3">
    <name type="scientific">Megalodesulfovibrio gigas (strain ATCC 19364 / DSM 1382 / NCIMB 9332 / VKM B-1759)</name>
    <name type="common">Desulfovibrio gigas</name>
    <dbReference type="NCBI Taxonomy" id="1121448"/>
    <lineage>
        <taxon>Bacteria</taxon>
        <taxon>Pseudomonadati</taxon>
        <taxon>Thermodesulfobacteriota</taxon>
        <taxon>Desulfovibrionia</taxon>
        <taxon>Desulfovibrionales</taxon>
        <taxon>Desulfovibrionaceae</taxon>
        <taxon>Megalodesulfovibrio</taxon>
    </lineage>
</organism>
<dbReference type="OrthoDB" id="9811073at2"/>